<proteinExistence type="predicted"/>
<comment type="caution">
    <text evidence="2">The sequence shown here is derived from an EMBL/GenBank/DDBJ whole genome shotgun (WGS) entry which is preliminary data.</text>
</comment>
<gene>
    <name evidence="2" type="ORF">FOF46_21095</name>
</gene>
<sequence>MGGTIFLCAYGGKKLDAYYELEKQWFTMGLVLFGVTASIYLVIKQLNRINKSDR</sequence>
<reference evidence="2 3" key="1">
    <citation type="submission" date="2019-07" db="EMBL/GenBank/DDBJ databases">
        <title>The draft genome sequence of Aquimarina algiphila M91.</title>
        <authorList>
            <person name="Meng X."/>
        </authorList>
    </citation>
    <scope>NUCLEOTIDE SEQUENCE [LARGE SCALE GENOMIC DNA]</scope>
    <source>
        <strain evidence="2 3">M91</strain>
    </source>
</reference>
<feature type="transmembrane region" description="Helical" evidence="1">
    <location>
        <begin position="25"/>
        <end position="43"/>
    </location>
</feature>
<dbReference type="AlphaFoldDB" id="A0A554VFG8"/>
<keyword evidence="1" id="KW-0472">Membrane</keyword>
<keyword evidence="3" id="KW-1185">Reference proteome</keyword>
<dbReference type="InterPro" id="IPR032820">
    <property type="entry name" value="ATPase_put"/>
</dbReference>
<dbReference type="EMBL" id="VLNR01000052">
    <property type="protein sequence ID" value="TSE05974.1"/>
    <property type="molecule type" value="Genomic_DNA"/>
</dbReference>
<protein>
    <submittedName>
        <fullName evidence="2">AtpZ/AtpI family protein</fullName>
    </submittedName>
</protein>
<keyword evidence="1" id="KW-1133">Transmembrane helix</keyword>
<organism evidence="2 3">
    <name type="scientific">Aquimarina algiphila</name>
    <dbReference type="NCBI Taxonomy" id="2047982"/>
    <lineage>
        <taxon>Bacteria</taxon>
        <taxon>Pseudomonadati</taxon>
        <taxon>Bacteroidota</taxon>
        <taxon>Flavobacteriia</taxon>
        <taxon>Flavobacteriales</taxon>
        <taxon>Flavobacteriaceae</taxon>
        <taxon>Aquimarina</taxon>
    </lineage>
</organism>
<accession>A0A554VFG8</accession>
<dbReference type="Pfam" id="PF09527">
    <property type="entry name" value="ATPase_gene1"/>
    <property type="match status" value="1"/>
</dbReference>
<keyword evidence="1" id="KW-0812">Transmembrane</keyword>
<dbReference type="OrthoDB" id="9798708at2"/>
<dbReference type="Proteomes" id="UP000318833">
    <property type="component" value="Unassembled WGS sequence"/>
</dbReference>
<evidence type="ECO:0000313" key="3">
    <source>
        <dbReference type="Proteomes" id="UP000318833"/>
    </source>
</evidence>
<name>A0A554VFG8_9FLAO</name>
<evidence type="ECO:0000313" key="2">
    <source>
        <dbReference type="EMBL" id="TSE05974.1"/>
    </source>
</evidence>
<evidence type="ECO:0000256" key="1">
    <source>
        <dbReference type="SAM" id="Phobius"/>
    </source>
</evidence>